<dbReference type="Proteomes" id="UP000600946">
    <property type="component" value="Unassembled WGS sequence"/>
</dbReference>
<dbReference type="EMBL" id="BMUU01000024">
    <property type="protein sequence ID" value="GGY70735.1"/>
    <property type="molecule type" value="Genomic_DNA"/>
</dbReference>
<evidence type="ECO:0000256" key="2">
    <source>
        <dbReference type="ARBA" id="ARBA00022741"/>
    </source>
</evidence>
<dbReference type="Pfam" id="PF00437">
    <property type="entry name" value="T2SSE"/>
    <property type="match status" value="1"/>
</dbReference>
<dbReference type="SUPFAM" id="SSF52540">
    <property type="entry name" value="P-loop containing nucleoside triphosphate hydrolases"/>
    <property type="match status" value="1"/>
</dbReference>
<dbReference type="PANTHER" id="PTHR30258:SF3">
    <property type="entry name" value="SLL1921 PROTEIN"/>
    <property type="match status" value="1"/>
</dbReference>
<keyword evidence="2" id="KW-0547">Nucleotide-binding</keyword>
<keyword evidence="6" id="KW-1185">Reference proteome</keyword>
<dbReference type="RefSeq" id="WP_190029547.1">
    <property type="nucleotide sequence ID" value="NZ_BMUU01000024.1"/>
</dbReference>
<dbReference type="GeneID" id="96295443"/>
<evidence type="ECO:0000313" key="5">
    <source>
        <dbReference type="EMBL" id="GGY70735.1"/>
    </source>
</evidence>
<comment type="caution">
    <text evidence="5">The sequence shown here is derived from an EMBL/GenBank/DDBJ whole genome shotgun (WGS) entry which is preliminary data.</text>
</comment>
<keyword evidence="3" id="KW-0067">ATP-binding</keyword>
<dbReference type="InterPro" id="IPR027417">
    <property type="entry name" value="P-loop_NTPase"/>
</dbReference>
<protein>
    <recommendedName>
        <fullName evidence="4">Bacterial type II secretion system protein E domain-containing protein</fullName>
    </recommendedName>
</protein>
<gene>
    <name evidence="5" type="ORF">GCM10010326_76170</name>
</gene>
<organism evidence="5 6">
    <name type="scientific">Streptomyces xanthochromogenes</name>
    <dbReference type="NCBI Taxonomy" id="67384"/>
    <lineage>
        <taxon>Bacteria</taxon>
        <taxon>Bacillati</taxon>
        <taxon>Actinomycetota</taxon>
        <taxon>Actinomycetes</taxon>
        <taxon>Kitasatosporales</taxon>
        <taxon>Streptomycetaceae</taxon>
        <taxon>Streptomyces</taxon>
    </lineage>
</organism>
<proteinExistence type="inferred from homology"/>
<evidence type="ECO:0000256" key="3">
    <source>
        <dbReference type="ARBA" id="ARBA00022840"/>
    </source>
</evidence>
<dbReference type="InterPro" id="IPR001482">
    <property type="entry name" value="T2SS/T4SS_dom"/>
</dbReference>
<evidence type="ECO:0000259" key="4">
    <source>
        <dbReference type="Pfam" id="PF00437"/>
    </source>
</evidence>
<reference evidence="6" key="1">
    <citation type="journal article" date="2019" name="Int. J. Syst. Evol. Microbiol.">
        <title>The Global Catalogue of Microorganisms (GCM) 10K type strain sequencing project: providing services to taxonomists for standard genome sequencing and annotation.</title>
        <authorList>
            <consortium name="The Broad Institute Genomics Platform"/>
            <consortium name="The Broad Institute Genome Sequencing Center for Infectious Disease"/>
            <person name="Wu L."/>
            <person name="Ma J."/>
        </authorList>
    </citation>
    <scope>NUCLEOTIDE SEQUENCE [LARGE SCALE GENOMIC DNA]</scope>
    <source>
        <strain evidence="6">JCM 4594</strain>
    </source>
</reference>
<dbReference type="PANTHER" id="PTHR30258">
    <property type="entry name" value="TYPE II SECRETION SYSTEM PROTEIN GSPE-RELATED"/>
    <property type="match status" value="1"/>
</dbReference>
<evidence type="ECO:0000313" key="6">
    <source>
        <dbReference type="Proteomes" id="UP000600946"/>
    </source>
</evidence>
<accession>A0ABQ3B1F6</accession>
<comment type="similarity">
    <text evidence="1">Belongs to the GSP E family.</text>
</comment>
<dbReference type="Gene3D" id="3.40.50.300">
    <property type="entry name" value="P-loop containing nucleotide triphosphate hydrolases"/>
    <property type="match status" value="1"/>
</dbReference>
<evidence type="ECO:0000256" key="1">
    <source>
        <dbReference type="ARBA" id="ARBA00006611"/>
    </source>
</evidence>
<sequence>MTTPELEALTDQGLLNRVLADLLHAAVRARLNMIISGPGDSGRTTLLRALGCSVSGYERIATIETIPQMNLSRSGRLVLELSGPAAASMLPTALTQNVHRLLVDDMDADMALPLLQAITGGASGSMVTVEAASPSQAVDRLATWAAVPIGAAAPAARLVHSAVDLVVHLARLSNGAPAGTGRFVAHLEEADHQAADGEHSVLRPLFAPVPGQPRAVFQNLPLCIDRLEHHGFDRAALADASLTWGRW</sequence>
<feature type="domain" description="Bacterial type II secretion system protein E" evidence="4">
    <location>
        <begin position="9"/>
        <end position="172"/>
    </location>
</feature>
<name>A0ABQ3B1F6_9ACTN</name>